<feature type="domain" description="Glucose-methanol-choline oxidoreductase N-terminal" evidence="6">
    <location>
        <begin position="122"/>
        <end position="145"/>
    </location>
</feature>
<comment type="cofactor">
    <cofactor evidence="1">
        <name>FAD</name>
        <dbReference type="ChEBI" id="CHEBI:57692"/>
    </cofactor>
</comment>
<dbReference type="InterPro" id="IPR012132">
    <property type="entry name" value="GMC_OxRdtase"/>
</dbReference>
<evidence type="ECO:0000256" key="3">
    <source>
        <dbReference type="ARBA" id="ARBA00022630"/>
    </source>
</evidence>
<dbReference type="Pfam" id="PF00732">
    <property type="entry name" value="GMC_oxred_N"/>
    <property type="match status" value="1"/>
</dbReference>
<accession>A0AAV6TUH1</accession>
<dbReference type="GO" id="GO:0050660">
    <property type="term" value="F:flavin adenine dinucleotide binding"/>
    <property type="evidence" value="ECO:0007669"/>
    <property type="project" value="InterPro"/>
</dbReference>
<sequence length="423" mass="46749">MNFFENNVYPTPLRNTPVLPILLLSLAQQTNAPKTTNTFKDEYDFIVVGGGSAGAVVASRLSEYTCVSVLLLEAGKSPPLLNDVPVLARNFWFTDIDWQYKTVPQKYCGDGLVNKQVLWPSGKGLGGSSLLNGMMYVRGNHKNYDDWAKVGAKGWNYSEVLPYFKKLEDNKDYTNEYHGVGGPVTVHKPRYAAEVKESLLETSKLFGYEVLDSNGATQTGYYDHQANHRNGQRCSTAKAYLVPAEDRENLDIVTHAFVKKVVIEDHQAVGVEFDHGGSSHTVRAKREVIMSAGAVNSAQLLMLSGIGPKEHLQKLNIKVVEDLPVGDNFQDHPATPIPIGVHSSVKTILQRAQSPRGFFNYLHDRSGPLASTEAVTLITFLNGEGLRPKEDIPDFENYYAELPSFDYAKQFGMTPESAGTNTN</sequence>
<proteinExistence type="inferred from homology"/>
<dbReference type="EMBL" id="JAFNEN010001044">
    <property type="protein sequence ID" value="KAG8175251.1"/>
    <property type="molecule type" value="Genomic_DNA"/>
</dbReference>
<dbReference type="Gene3D" id="3.50.50.60">
    <property type="entry name" value="FAD/NAD(P)-binding domain"/>
    <property type="match status" value="1"/>
</dbReference>
<organism evidence="7 8">
    <name type="scientific">Oedothorax gibbosus</name>
    <dbReference type="NCBI Taxonomy" id="931172"/>
    <lineage>
        <taxon>Eukaryota</taxon>
        <taxon>Metazoa</taxon>
        <taxon>Ecdysozoa</taxon>
        <taxon>Arthropoda</taxon>
        <taxon>Chelicerata</taxon>
        <taxon>Arachnida</taxon>
        <taxon>Araneae</taxon>
        <taxon>Araneomorphae</taxon>
        <taxon>Entelegynae</taxon>
        <taxon>Araneoidea</taxon>
        <taxon>Linyphiidae</taxon>
        <taxon>Erigoninae</taxon>
        <taxon>Oedothorax</taxon>
    </lineage>
</organism>
<reference evidence="7 8" key="1">
    <citation type="journal article" date="2022" name="Nat. Ecol. Evol.">
        <title>A masculinizing supergene underlies an exaggerated male reproductive morph in a spider.</title>
        <authorList>
            <person name="Hendrickx F."/>
            <person name="De Corte Z."/>
            <person name="Sonet G."/>
            <person name="Van Belleghem S.M."/>
            <person name="Kostlbacher S."/>
            <person name="Vangestel C."/>
        </authorList>
    </citation>
    <scope>NUCLEOTIDE SEQUENCE [LARGE SCALE GENOMIC DNA]</scope>
    <source>
        <strain evidence="7">W744_W776</strain>
    </source>
</reference>
<dbReference type="Proteomes" id="UP000827092">
    <property type="component" value="Unassembled WGS sequence"/>
</dbReference>
<keyword evidence="8" id="KW-1185">Reference proteome</keyword>
<evidence type="ECO:0000259" key="6">
    <source>
        <dbReference type="PROSITE" id="PS00623"/>
    </source>
</evidence>
<evidence type="ECO:0000256" key="1">
    <source>
        <dbReference type="ARBA" id="ARBA00001974"/>
    </source>
</evidence>
<evidence type="ECO:0000313" key="8">
    <source>
        <dbReference type="Proteomes" id="UP000827092"/>
    </source>
</evidence>
<evidence type="ECO:0000313" key="7">
    <source>
        <dbReference type="EMBL" id="KAG8175251.1"/>
    </source>
</evidence>
<dbReference type="GO" id="GO:0016614">
    <property type="term" value="F:oxidoreductase activity, acting on CH-OH group of donors"/>
    <property type="evidence" value="ECO:0007669"/>
    <property type="project" value="InterPro"/>
</dbReference>
<dbReference type="InterPro" id="IPR000172">
    <property type="entry name" value="GMC_OxRdtase_N"/>
</dbReference>
<comment type="caution">
    <text evidence="7">The sequence shown here is derived from an EMBL/GenBank/DDBJ whole genome shotgun (WGS) entry which is preliminary data.</text>
</comment>
<evidence type="ECO:0000256" key="4">
    <source>
        <dbReference type="ARBA" id="ARBA00022827"/>
    </source>
</evidence>
<protein>
    <recommendedName>
        <fullName evidence="6">Glucose-methanol-choline oxidoreductase N-terminal domain-containing protein</fullName>
    </recommendedName>
</protein>
<dbReference type="InterPro" id="IPR036188">
    <property type="entry name" value="FAD/NAD-bd_sf"/>
</dbReference>
<gene>
    <name evidence="7" type="ORF">JTE90_020784</name>
</gene>
<dbReference type="PROSITE" id="PS00623">
    <property type="entry name" value="GMC_OXRED_1"/>
    <property type="match status" value="1"/>
</dbReference>
<evidence type="ECO:0000256" key="2">
    <source>
        <dbReference type="ARBA" id="ARBA00010790"/>
    </source>
</evidence>
<evidence type="ECO:0000256" key="5">
    <source>
        <dbReference type="RuleBase" id="RU003968"/>
    </source>
</evidence>
<keyword evidence="4 5" id="KW-0274">FAD</keyword>
<dbReference type="PANTHER" id="PTHR11552:SF147">
    <property type="entry name" value="CHOLINE DEHYDROGENASE, MITOCHONDRIAL"/>
    <property type="match status" value="1"/>
</dbReference>
<dbReference type="AlphaFoldDB" id="A0AAV6TUH1"/>
<name>A0AAV6TUH1_9ARAC</name>
<comment type="similarity">
    <text evidence="2 5">Belongs to the GMC oxidoreductase family.</text>
</comment>
<dbReference type="SUPFAM" id="SSF51905">
    <property type="entry name" value="FAD/NAD(P)-binding domain"/>
    <property type="match status" value="1"/>
</dbReference>
<dbReference type="PANTHER" id="PTHR11552">
    <property type="entry name" value="GLUCOSE-METHANOL-CHOLINE GMC OXIDOREDUCTASE"/>
    <property type="match status" value="1"/>
</dbReference>
<dbReference type="Gene3D" id="3.30.560.10">
    <property type="entry name" value="Glucose Oxidase, domain 3"/>
    <property type="match status" value="1"/>
</dbReference>
<keyword evidence="3 5" id="KW-0285">Flavoprotein</keyword>